<protein>
    <recommendedName>
        <fullName evidence="3">Serine protease</fullName>
    </recommendedName>
</protein>
<evidence type="ECO:0000313" key="1">
    <source>
        <dbReference type="EMBL" id="OHA17930.1"/>
    </source>
</evidence>
<dbReference type="Pfam" id="PF13365">
    <property type="entry name" value="Trypsin_2"/>
    <property type="match status" value="1"/>
</dbReference>
<reference evidence="1 2" key="1">
    <citation type="journal article" date="2016" name="Nat. Commun.">
        <title>Thousands of microbial genomes shed light on interconnected biogeochemical processes in an aquifer system.</title>
        <authorList>
            <person name="Anantharaman K."/>
            <person name="Brown C.T."/>
            <person name="Hug L.A."/>
            <person name="Sharon I."/>
            <person name="Castelle C.J."/>
            <person name="Probst A.J."/>
            <person name="Thomas B.C."/>
            <person name="Singh A."/>
            <person name="Wilkins M.J."/>
            <person name="Karaoz U."/>
            <person name="Brodie E.L."/>
            <person name="Williams K.H."/>
            <person name="Hubbard S.S."/>
            <person name="Banfield J.F."/>
        </authorList>
    </citation>
    <scope>NUCLEOTIDE SEQUENCE [LARGE SCALE GENOMIC DNA]</scope>
</reference>
<dbReference type="InterPro" id="IPR009003">
    <property type="entry name" value="Peptidase_S1_PA"/>
</dbReference>
<dbReference type="Proteomes" id="UP000178873">
    <property type="component" value="Unassembled WGS sequence"/>
</dbReference>
<name>A0A1G2M204_9BACT</name>
<dbReference type="SUPFAM" id="SSF50494">
    <property type="entry name" value="Trypsin-like serine proteases"/>
    <property type="match status" value="1"/>
</dbReference>
<evidence type="ECO:0000313" key="2">
    <source>
        <dbReference type="Proteomes" id="UP000178873"/>
    </source>
</evidence>
<gene>
    <name evidence="1" type="ORF">A2664_01070</name>
</gene>
<comment type="caution">
    <text evidence="1">The sequence shown here is derived from an EMBL/GenBank/DDBJ whole genome shotgun (WGS) entry which is preliminary data.</text>
</comment>
<evidence type="ECO:0008006" key="3">
    <source>
        <dbReference type="Google" id="ProtNLM"/>
    </source>
</evidence>
<dbReference type="AlphaFoldDB" id="A0A1G2M204"/>
<dbReference type="Gene3D" id="2.40.10.120">
    <property type="match status" value="1"/>
</dbReference>
<sequence length="191" mass="20114">MLEQTPTGTGERDFALLIIRDGVGPTIQLPQNFPYLPISLIDSPTIVGHPVILSAYPAGFLGGILIQTNLYLSSAPATIQDVFTFGDTTVDLVSLGGSVVAQHGSSGGPVVTSDGKVLGIVVTSSEAQSTGGRNLDAITLSYINRSFTEEIKIDLPTFLKNNLKNTAAAFSTDVAPALTKLYTELFQKSGR</sequence>
<dbReference type="EMBL" id="MHRF01000010">
    <property type="protein sequence ID" value="OHA17930.1"/>
    <property type="molecule type" value="Genomic_DNA"/>
</dbReference>
<proteinExistence type="predicted"/>
<organism evidence="1 2">
    <name type="scientific">Candidatus Taylorbacteria bacterium RIFCSPHIGHO2_01_FULL_46_22b</name>
    <dbReference type="NCBI Taxonomy" id="1802301"/>
    <lineage>
        <taxon>Bacteria</taxon>
        <taxon>Candidatus Tayloriibacteriota</taxon>
    </lineage>
</organism>
<accession>A0A1G2M204</accession>